<keyword evidence="6" id="KW-1185">Reference proteome</keyword>
<dbReference type="Proteomes" id="UP000887560">
    <property type="component" value="Unplaced"/>
</dbReference>
<name>A0A915NRW6_9BILA</name>
<feature type="chain" id="PRO_5037456371" evidence="4">
    <location>
        <begin position="26"/>
        <end position="599"/>
    </location>
</feature>
<dbReference type="WBParaSite" id="scf7180000420321.g5110">
    <property type="protein sequence ID" value="scf7180000420321.g5110"/>
    <property type="gene ID" value="scf7180000420321.g5110"/>
</dbReference>
<dbReference type="Pfam" id="PF01549">
    <property type="entry name" value="ShK"/>
    <property type="match status" value="3"/>
</dbReference>
<feature type="disulfide bond" evidence="1">
    <location>
        <begin position="305"/>
        <end position="339"/>
    </location>
</feature>
<keyword evidence="1" id="KW-1015">Disulfide bond</keyword>
<feature type="region of interest" description="Disordered" evidence="3">
    <location>
        <begin position="363"/>
        <end position="469"/>
    </location>
</feature>
<feature type="disulfide bond" evidence="1">
    <location>
        <begin position="565"/>
        <end position="599"/>
    </location>
</feature>
<feature type="compositionally biased region" description="Low complexity" evidence="3">
    <location>
        <begin position="363"/>
        <end position="387"/>
    </location>
</feature>
<sequence>MSLIFQKYFLSIFILLFQQFNKISLKGIVETLSTTNPLIDKRPPNLYKWIEENAHICTIVPVNGESLVSFLSEEEGKKCSICPDLGINEVPTMACAVEVTPNDIENLDIGCHKLPDLCVIELKNRYAEFYMNISLDKEDLSSKPPKPLGDKSTSLDFKRSEEEKIFQATDSLFSTKSLNLFSSKEKNEIEKDEEEEQKVEFEGTHEEEIGKIFEGLKGEEGLHVVTTSIRPTTMKTASIPLNIKMTPMSTGRRILSEGEKEQIIFPPSQNNENEIIEKIQKRVKNKENLIEEEEIEEEKEEKSFCKDTHELCCFWAVAGECNNNPFWMRVKCPMTCGTCGCKVKNANKCKSTGVKCILPTTTTTTTEATTSTTSTSTSRSTPTSTSTPTPPPSTSTTPSNRRRPRPTPPPKMPGHRPQRPKQPKSSITTTKLPKIVSQETEYPPLIAPFISSFGDGGGGDSDKNDNFDNLFNRDYSEEVEEPRIETTLIPFKKHSITLFTRSTQIYEEEDFNKNEKKLKEGEKKKKINLKDKSNPFWMRPHCQKSCSSCGETLGDISTPTPRRGCTNVHILCPFWGFIGECERNPRWMGMHCRASCQLC</sequence>
<keyword evidence="2" id="KW-0175">Coiled coil</keyword>
<protein>
    <submittedName>
        <fullName evidence="7">ShKT domain-containing protein</fullName>
    </submittedName>
</protein>
<accession>A0A915NRW6</accession>
<evidence type="ECO:0000256" key="3">
    <source>
        <dbReference type="SAM" id="MobiDB-lite"/>
    </source>
</evidence>
<proteinExistence type="predicted"/>
<evidence type="ECO:0000259" key="5">
    <source>
        <dbReference type="PROSITE" id="PS51670"/>
    </source>
</evidence>
<feature type="domain" description="ShKT" evidence="5">
    <location>
        <begin position="565"/>
        <end position="599"/>
    </location>
</feature>
<feature type="compositionally biased region" description="Basic residues" evidence="3">
    <location>
        <begin position="413"/>
        <end position="422"/>
    </location>
</feature>
<dbReference type="SMART" id="SM00254">
    <property type="entry name" value="ShKT"/>
    <property type="match status" value="2"/>
</dbReference>
<dbReference type="AlphaFoldDB" id="A0A915NRW6"/>
<feature type="signal peptide" evidence="4">
    <location>
        <begin position="1"/>
        <end position="25"/>
    </location>
</feature>
<evidence type="ECO:0000256" key="1">
    <source>
        <dbReference type="PROSITE-ProRule" id="PRU01005"/>
    </source>
</evidence>
<evidence type="ECO:0000313" key="6">
    <source>
        <dbReference type="Proteomes" id="UP000887560"/>
    </source>
</evidence>
<evidence type="ECO:0000313" key="7">
    <source>
        <dbReference type="WBParaSite" id="scf7180000420321.g5110"/>
    </source>
</evidence>
<dbReference type="InterPro" id="IPR003582">
    <property type="entry name" value="ShKT_dom"/>
</dbReference>
<feature type="coiled-coil region" evidence="2">
    <location>
        <begin position="269"/>
        <end position="303"/>
    </location>
</feature>
<reference evidence="7" key="1">
    <citation type="submission" date="2022-11" db="UniProtKB">
        <authorList>
            <consortium name="WormBaseParasite"/>
        </authorList>
    </citation>
    <scope>IDENTIFICATION</scope>
</reference>
<comment type="caution">
    <text evidence="1">Lacks conserved residue(s) required for the propagation of feature annotation.</text>
</comment>
<dbReference type="PROSITE" id="PS51670">
    <property type="entry name" value="SHKT"/>
    <property type="match status" value="2"/>
</dbReference>
<keyword evidence="4" id="KW-0732">Signal</keyword>
<organism evidence="6 7">
    <name type="scientific">Meloidogyne floridensis</name>
    <dbReference type="NCBI Taxonomy" id="298350"/>
    <lineage>
        <taxon>Eukaryota</taxon>
        <taxon>Metazoa</taxon>
        <taxon>Ecdysozoa</taxon>
        <taxon>Nematoda</taxon>
        <taxon>Chromadorea</taxon>
        <taxon>Rhabditida</taxon>
        <taxon>Tylenchina</taxon>
        <taxon>Tylenchomorpha</taxon>
        <taxon>Tylenchoidea</taxon>
        <taxon>Meloidogynidae</taxon>
        <taxon>Meloidogyninae</taxon>
        <taxon>Meloidogyne</taxon>
    </lineage>
</organism>
<evidence type="ECO:0000256" key="2">
    <source>
        <dbReference type="SAM" id="Coils"/>
    </source>
</evidence>
<evidence type="ECO:0000256" key="4">
    <source>
        <dbReference type="SAM" id="SignalP"/>
    </source>
</evidence>
<feature type="domain" description="ShKT" evidence="5">
    <location>
        <begin position="305"/>
        <end position="339"/>
    </location>
</feature>